<evidence type="ECO:0000313" key="5">
    <source>
        <dbReference type="Proteomes" id="UP000294743"/>
    </source>
</evidence>
<protein>
    <submittedName>
        <fullName evidence="4">Uncharacterized protein</fullName>
    </submittedName>
</protein>
<dbReference type="Gene3D" id="1.20.1090.10">
    <property type="entry name" value="Dehydroquinate synthase-like - alpha domain"/>
    <property type="match status" value="1"/>
</dbReference>
<dbReference type="RefSeq" id="WP_134168374.1">
    <property type="nucleotide sequence ID" value="NZ_SODD01000006.1"/>
</dbReference>
<evidence type="ECO:0000259" key="2">
    <source>
        <dbReference type="Pfam" id="PF00465"/>
    </source>
</evidence>
<dbReference type="GO" id="GO:0046872">
    <property type="term" value="F:metal ion binding"/>
    <property type="evidence" value="ECO:0007669"/>
    <property type="project" value="InterPro"/>
</dbReference>
<dbReference type="EMBL" id="SODD01000006">
    <property type="protein sequence ID" value="TDW25112.1"/>
    <property type="molecule type" value="Genomic_DNA"/>
</dbReference>
<dbReference type="Proteomes" id="UP000294743">
    <property type="component" value="Unassembled WGS sequence"/>
</dbReference>
<dbReference type="Gene3D" id="3.40.50.1970">
    <property type="match status" value="1"/>
</dbReference>
<dbReference type="InterPro" id="IPR056798">
    <property type="entry name" value="ADH_Fe_C"/>
</dbReference>
<gene>
    <name evidence="4" type="ORF">EDD63_10653</name>
</gene>
<accession>A0A4R8A3P7</accession>
<evidence type="ECO:0000259" key="3">
    <source>
        <dbReference type="Pfam" id="PF25137"/>
    </source>
</evidence>
<dbReference type="InterPro" id="IPR044731">
    <property type="entry name" value="BDH-like"/>
</dbReference>
<dbReference type="InterPro" id="IPR001670">
    <property type="entry name" value="ADH_Fe/GldA"/>
</dbReference>
<dbReference type="OrthoDB" id="9801156at2"/>
<dbReference type="AlphaFoldDB" id="A0A4R8A3P7"/>
<dbReference type="Pfam" id="PF00465">
    <property type="entry name" value="Fe-ADH"/>
    <property type="match status" value="1"/>
</dbReference>
<dbReference type="GO" id="GO:0005829">
    <property type="term" value="C:cytosol"/>
    <property type="evidence" value="ECO:0007669"/>
    <property type="project" value="TreeGrafter"/>
</dbReference>
<dbReference type="GO" id="GO:1990002">
    <property type="term" value="F:methylglyoxal reductase (NADPH) (acetol producing) activity"/>
    <property type="evidence" value="ECO:0007669"/>
    <property type="project" value="TreeGrafter"/>
</dbReference>
<name>A0A4R8A3P7_9FIRM</name>
<dbReference type="FunFam" id="3.40.50.1970:FF:000003">
    <property type="entry name" value="Alcohol dehydrogenase, iron-containing"/>
    <property type="match status" value="1"/>
</dbReference>
<dbReference type="PANTHER" id="PTHR43633:SF1">
    <property type="entry name" value="ALCOHOL DEHYDROGENASE YQHD"/>
    <property type="match status" value="1"/>
</dbReference>
<keyword evidence="1" id="KW-0560">Oxidoreductase</keyword>
<dbReference type="Pfam" id="PF25137">
    <property type="entry name" value="ADH_Fe_C"/>
    <property type="match status" value="1"/>
</dbReference>
<dbReference type="SUPFAM" id="SSF56796">
    <property type="entry name" value="Dehydroquinate synthase-like"/>
    <property type="match status" value="1"/>
</dbReference>
<organism evidence="4 5">
    <name type="scientific">Breznakia blatticola</name>
    <dbReference type="NCBI Taxonomy" id="1754012"/>
    <lineage>
        <taxon>Bacteria</taxon>
        <taxon>Bacillati</taxon>
        <taxon>Bacillota</taxon>
        <taxon>Erysipelotrichia</taxon>
        <taxon>Erysipelotrichales</taxon>
        <taxon>Erysipelotrichaceae</taxon>
        <taxon>Breznakia</taxon>
    </lineage>
</organism>
<dbReference type="GO" id="GO:1990362">
    <property type="term" value="F:butanol dehydrogenase (NAD+) activity"/>
    <property type="evidence" value="ECO:0007669"/>
    <property type="project" value="InterPro"/>
</dbReference>
<dbReference type="GO" id="GO:0008106">
    <property type="term" value="F:alcohol dehydrogenase (NADP+) activity"/>
    <property type="evidence" value="ECO:0007669"/>
    <property type="project" value="TreeGrafter"/>
</dbReference>
<feature type="domain" description="Fe-containing alcohol dehydrogenase-like C-terminal" evidence="3">
    <location>
        <begin position="187"/>
        <end position="387"/>
    </location>
</feature>
<proteinExistence type="predicted"/>
<dbReference type="CDD" id="cd08187">
    <property type="entry name" value="BDH"/>
    <property type="match status" value="1"/>
</dbReference>
<reference evidence="4 5" key="1">
    <citation type="submission" date="2019-03" db="EMBL/GenBank/DDBJ databases">
        <title>Genomic Encyclopedia of Type Strains, Phase IV (KMG-IV): sequencing the most valuable type-strain genomes for metagenomic binning, comparative biology and taxonomic classification.</title>
        <authorList>
            <person name="Goeker M."/>
        </authorList>
    </citation>
    <scope>NUCLEOTIDE SEQUENCE [LARGE SCALE GENOMIC DNA]</scope>
    <source>
        <strain evidence="4 5">DSM 28867</strain>
    </source>
</reference>
<dbReference type="PANTHER" id="PTHR43633">
    <property type="entry name" value="ALCOHOL DEHYDROGENASE YQHD"/>
    <property type="match status" value="1"/>
</dbReference>
<keyword evidence="5" id="KW-1185">Reference proteome</keyword>
<sequence>MKNFTYYVPTKIHFGENQVQHLPEEVASVGKRVLLVYGGGSIKKLGLYDKVYNLLADCTIVECNGIEPNPRIASVRKGVELCKTHNIDVVLAVGGGSVLDASKAIAAGACSDEDAWELILDAKKIKAALPIISVLTLSATGSEMDQTAVITNPETKSKKGFANDLLFPKVSICDPTYTYTVNAFQSASGVADIMSHIMETFFHHEAGCDISDQVAIDLLKTCVKYGPVLLDEPNHYEARANIMWASTWAINGFLVSGPGKNWSCHAMQHILSAYYDVTHGATLALLEPAWLSYILNDTNKDRIARFAREVFNVEEENTYKCAQKGIQKLYEFFTVTMKLPKNFAELGIPNDANFKELAEECVKSRPGGKIGGYETLEANDVFEIYKRCF</sequence>
<feature type="domain" description="Alcohol dehydrogenase iron-type/glycerol dehydrogenase GldA" evidence="2">
    <location>
        <begin position="9"/>
        <end position="175"/>
    </location>
</feature>
<comment type="caution">
    <text evidence="4">The sequence shown here is derived from an EMBL/GenBank/DDBJ whole genome shotgun (WGS) entry which is preliminary data.</text>
</comment>
<evidence type="ECO:0000313" key="4">
    <source>
        <dbReference type="EMBL" id="TDW25112.1"/>
    </source>
</evidence>
<evidence type="ECO:0000256" key="1">
    <source>
        <dbReference type="ARBA" id="ARBA00023002"/>
    </source>
</evidence>